<evidence type="ECO:0000313" key="1">
    <source>
        <dbReference type="EMBL" id="MER8935491.1"/>
    </source>
</evidence>
<comment type="caution">
    <text evidence="1">The sequence shown here is derived from an EMBL/GenBank/DDBJ whole genome shotgun (WGS) entry which is preliminary data.</text>
</comment>
<dbReference type="EMBL" id="JAMYPJ010000033">
    <property type="protein sequence ID" value="MER8935491.1"/>
    <property type="molecule type" value="Genomic_DNA"/>
</dbReference>
<accession>A0ABV1YK25</accession>
<reference evidence="1 2" key="1">
    <citation type="journal article" date="2024" name="Proc. Natl. Acad. Sci. U.S.A.">
        <title>The evolutionary genomics of adaptation to stress in wild rhizobium bacteria.</title>
        <authorList>
            <person name="Kehlet-Delgado H."/>
            <person name="Montoya A.P."/>
            <person name="Jensen K.T."/>
            <person name="Wendlandt C.E."/>
            <person name="Dexheimer C."/>
            <person name="Roberts M."/>
            <person name="Torres Martinez L."/>
            <person name="Friesen M.L."/>
            <person name="Griffitts J.S."/>
            <person name="Porter S.S."/>
        </authorList>
    </citation>
    <scope>NUCLEOTIDE SEQUENCE [LARGE SCALE GENOMIC DNA]</scope>
    <source>
        <strain evidence="1 2">M0729</strain>
    </source>
</reference>
<evidence type="ECO:0000313" key="2">
    <source>
        <dbReference type="Proteomes" id="UP001464387"/>
    </source>
</evidence>
<gene>
    <name evidence="1" type="ORF">NKI33_21345</name>
</gene>
<dbReference type="Proteomes" id="UP001464387">
    <property type="component" value="Unassembled WGS sequence"/>
</dbReference>
<organism evidence="1 2">
    <name type="scientific">Mesorhizobium opportunistum</name>
    <dbReference type="NCBI Taxonomy" id="593909"/>
    <lineage>
        <taxon>Bacteria</taxon>
        <taxon>Pseudomonadati</taxon>
        <taxon>Pseudomonadota</taxon>
        <taxon>Alphaproteobacteria</taxon>
        <taxon>Hyphomicrobiales</taxon>
        <taxon>Phyllobacteriaceae</taxon>
        <taxon>Mesorhizobium</taxon>
    </lineage>
</organism>
<sequence>MLHGLSDAGQGAAVNARIEIWVAEDKHLSSIAWYLQFAEAFRFDLLETITAKGLAAEDDPILHNVAVAAARQSTKHPDELFDAIFLPAIQSLSSRGLFGWVGGMFNWEQLGLLKGLSPEQVEPLLALMIDVPRLGTNGEALLAVIAHEHAQAVIDLIGRRFLHERETGDFRYEDLPHALHYLRKPLAAAPVEIVAAARRWFDADPSFSEFRGGRLIAQLFPNLEHPLYPLLYSQIEENREGIDFVLSVLRAFKGEKFLHQLLRAIVGFLPAEDELLRIVHIVIDSSGVLVGEYGGVEAQEARKALVAEWETDENEAVRAFATSFVKSADNQLAMERRRADRSIAMRKIAYEE</sequence>
<keyword evidence="2" id="KW-1185">Reference proteome</keyword>
<dbReference type="RefSeq" id="WP_287389135.1">
    <property type="nucleotide sequence ID" value="NZ_JAMYMT010000027.1"/>
</dbReference>
<name>A0ABV1YK25_9HYPH</name>
<protein>
    <submittedName>
        <fullName evidence="1">Uncharacterized protein</fullName>
    </submittedName>
</protein>
<proteinExistence type="predicted"/>